<keyword evidence="3" id="KW-1185">Reference proteome</keyword>
<evidence type="ECO:0000256" key="1">
    <source>
        <dbReference type="SAM" id="MobiDB-lite"/>
    </source>
</evidence>
<name>A0AAE1BXP3_PETCI</name>
<evidence type="ECO:0000313" key="2">
    <source>
        <dbReference type="EMBL" id="KAK3858871.1"/>
    </source>
</evidence>
<gene>
    <name evidence="2" type="ORF">Pcinc_034967</name>
</gene>
<feature type="region of interest" description="Disordered" evidence="1">
    <location>
        <begin position="1"/>
        <end position="22"/>
    </location>
</feature>
<organism evidence="2 3">
    <name type="scientific">Petrolisthes cinctipes</name>
    <name type="common">Flat porcelain crab</name>
    <dbReference type="NCBI Taxonomy" id="88211"/>
    <lineage>
        <taxon>Eukaryota</taxon>
        <taxon>Metazoa</taxon>
        <taxon>Ecdysozoa</taxon>
        <taxon>Arthropoda</taxon>
        <taxon>Crustacea</taxon>
        <taxon>Multicrustacea</taxon>
        <taxon>Malacostraca</taxon>
        <taxon>Eumalacostraca</taxon>
        <taxon>Eucarida</taxon>
        <taxon>Decapoda</taxon>
        <taxon>Pleocyemata</taxon>
        <taxon>Anomura</taxon>
        <taxon>Galatheoidea</taxon>
        <taxon>Porcellanidae</taxon>
        <taxon>Petrolisthes</taxon>
    </lineage>
</organism>
<protein>
    <submittedName>
        <fullName evidence="2">Uncharacterized protein</fullName>
    </submittedName>
</protein>
<dbReference type="AlphaFoldDB" id="A0AAE1BXP3"/>
<accession>A0AAE1BXP3</accession>
<proteinExistence type="predicted"/>
<evidence type="ECO:0000313" key="3">
    <source>
        <dbReference type="Proteomes" id="UP001286313"/>
    </source>
</evidence>
<dbReference type="Proteomes" id="UP001286313">
    <property type="component" value="Unassembled WGS sequence"/>
</dbReference>
<sequence length="94" mass="10282">MRAAESCDIGGEGRGSKPATEVTMDLPLTPTFSLLSALVVCEPLISLLLQFCWQRNNDQVDQEFSVSVPEQTLRDTSLHRVCDCPSHLCTASTL</sequence>
<reference evidence="2" key="1">
    <citation type="submission" date="2023-10" db="EMBL/GenBank/DDBJ databases">
        <title>Genome assemblies of two species of porcelain crab, Petrolisthes cinctipes and Petrolisthes manimaculis (Anomura: Porcellanidae).</title>
        <authorList>
            <person name="Angst P."/>
        </authorList>
    </citation>
    <scope>NUCLEOTIDE SEQUENCE</scope>
    <source>
        <strain evidence="2">PB745_01</strain>
        <tissue evidence="2">Gill</tissue>
    </source>
</reference>
<comment type="caution">
    <text evidence="2">The sequence shown here is derived from an EMBL/GenBank/DDBJ whole genome shotgun (WGS) entry which is preliminary data.</text>
</comment>
<dbReference type="EMBL" id="JAWQEG010005184">
    <property type="protein sequence ID" value="KAK3858871.1"/>
    <property type="molecule type" value="Genomic_DNA"/>
</dbReference>